<organism evidence="1 2">
    <name type="scientific">Cyclobacterium qasimii M12-11B</name>
    <dbReference type="NCBI Taxonomy" id="641524"/>
    <lineage>
        <taxon>Bacteria</taxon>
        <taxon>Pseudomonadati</taxon>
        <taxon>Bacteroidota</taxon>
        <taxon>Cytophagia</taxon>
        <taxon>Cytophagales</taxon>
        <taxon>Cyclobacteriaceae</taxon>
        <taxon>Cyclobacterium</taxon>
    </lineage>
</organism>
<dbReference type="Proteomes" id="UP000014974">
    <property type="component" value="Unassembled WGS sequence"/>
</dbReference>
<sequence>MVQSYKLKDKLPTMSGNGLFFIGKVFQLKLNARLFFYLGF</sequence>
<evidence type="ECO:0000313" key="2">
    <source>
        <dbReference type="Proteomes" id="UP000014974"/>
    </source>
</evidence>
<gene>
    <name evidence="1" type="ORF">ADICYQ_0614</name>
</gene>
<dbReference type="AlphaFoldDB" id="S7X4J7"/>
<comment type="caution">
    <text evidence="1">The sequence shown here is derived from an EMBL/GenBank/DDBJ whole genome shotgun (WGS) entry which is preliminary data.</text>
</comment>
<dbReference type="EMBL" id="ATNM01000029">
    <property type="protein sequence ID" value="EPR71023.1"/>
    <property type="molecule type" value="Genomic_DNA"/>
</dbReference>
<reference evidence="1 2" key="1">
    <citation type="journal article" date="2013" name="Genome Announc.">
        <title>Draft Genome Sequence of Cyclobacterium qasimii Strain M12-11BT, Isolated from Arctic Marine Sediment.</title>
        <authorList>
            <person name="Shivaji S."/>
            <person name="Ara S."/>
            <person name="Singh A."/>
            <person name="Kumar Pinnaka A."/>
        </authorList>
    </citation>
    <scope>NUCLEOTIDE SEQUENCE [LARGE SCALE GENOMIC DNA]</scope>
    <source>
        <strain evidence="1 2">M12-11B</strain>
    </source>
</reference>
<accession>S7X4J7</accession>
<proteinExistence type="predicted"/>
<dbReference type="STRING" id="641524.ADICYQ_0614"/>
<name>S7X4J7_9BACT</name>
<protein>
    <submittedName>
        <fullName evidence="1">Uncharacterized protein</fullName>
    </submittedName>
</protein>
<evidence type="ECO:0000313" key="1">
    <source>
        <dbReference type="EMBL" id="EPR71023.1"/>
    </source>
</evidence>